<keyword evidence="3" id="KW-1185">Reference proteome</keyword>
<proteinExistence type="predicted"/>
<gene>
    <name evidence="2" type="primary">B077R</name>
    <name evidence="2" type="ORF">NY2A_B077R</name>
</gene>
<feature type="transmembrane region" description="Helical" evidence="1">
    <location>
        <begin position="54"/>
        <end position="74"/>
    </location>
</feature>
<dbReference type="RefSeq" id="YP_001497273.1">
    <property type="nucleotide sequence ID" value="NC_009898.1"/>
</dbReference>
<dbReference type="EMBL" id="DQ491002">
    <property type="protein sequence ID" value="ABT14476.1"/>
    <property type="molecule type" value="Genomic_DNA"/>
</dbReference>
<keyword evidence="1" id="KW-1133">Transmembrane helix</keyword>
<sequence>MFTYLPLNVDQQAPVLGLNSHESSLSLKKRIHRGYLCSRYISGSNDKIKNIPNIMDIIGTIAVSLLISYVYNVIYRPPKIVYYEYSPLPVSYTCKFS</sequence>
<dbReference type="GeneID" id="5659387"/>
<evidence type="ECO:0000313" key="2">
    <source>
        <dbReference type="EMBL" id="ABT14476.1"/>
    </source>
</evidence>
<dbReference type="OrthoDB" id="39011at10239"/>
<keyword evidence="1" id="KW-0812">Transmembrane</keyword>
<reference evidence="2 3" key="1">
    <citation type="journal article" date="2007" name="Virology">
        <title>Sequence and annotation of the 369-kb NY-2A and the 345-kb AR158 viruses that infect Chlorella NC64A.</title>
        <authorList>
            <person name="Fitzgerald L.A."/>
            <person name="Graves M.V."/>
            <person name="Li X."/>
            <person name="Feldblyum T."/>
            <person name="Nierman W.C."/>
            <person name="Van Etten J.L."/>
        </authorList>
    </citation>
    <scope>NUCLEOTIDE SEQUENCE [LARGE SCALE GENOMIC DNA]</scope>
    <source>
        <strain evidence="2 3">NY-2A</strain>
    </source>
</reference>
<evidence type="ECO:0000256" key="1">
    <source>
        <dbReference type="SAM" id="Phobius"/>
    </source>
</evidence>
<dbReference type="KEGG" id="vg:5659387"/>
<protein>
    <submittedName>
        <fullName evidence="2">Uncharacterized protein B077R</fullName>
    </submittedName>
</protein>
<name>A7IVV2_PBCVN</name>
<dbReference type="Proteomes" id="UP000202419">
    <property type="component" value="Segment"/>
</dbReference>
<evidence type="ECO:0000313" key="3">
    <source>
        <dbReference type="Proteomes" id="UP000202419"/>
    </source>
</evidence>
<organismHost>
    <name type="scientific">Chlorella</name>
    <dbReference type="NCBI Taxonomy" id="3071"/>
</organismHost>
<organism evidence="2 3">
    <name type="scientific">Paramecium bursaria Chlorella virus NY2A</name>
    <name type="common">PBCV-NY2A</name>
    <dbReference type="NCBI Taxonomy" id="46021"/>
    <lineage>
        <taxon>Viruses</taxon>
        <taxon>Varidnaviria</taxon>
        <taxon>Bamfordvirae</taxon>
        <taxon>Nucleocytoviricota</taxon>
        <taxon>Megaviricetes</taxon>
        <taxon>Algavirales</taxon>
        <taxon>Phycodnaviridae</taxon>
        <taxon>Chlorovirus</taxon>
        <taxon>Chlorovirus americanus</taxon>
    </lineage>
</organism>
<accession>A7IVV2</accession>
<keyword evidence="1" id="KW-0472">Membrane</keyword>